<keyword evidence="6" id="KW-1133">Transmembrane helix</keyword>
<accession>R3K5T0</accession>
<dbReference type="InterPro" id="IPR009459">
    <property type="entry name" value="MucBP_dom"/>
</dbReference>
<dbReference type="PATRIC" id="fig|1169311.3.peg.2957"/>
<feature type="transmembrane region" description="Helical" evidence="6">
    <location>
        <begin position="498"/>
        <end position="515"/>
    </location>
</feature>
<evidence type="ECO:0000313" key="8">
    <source>
        <dbReference type="EMBL" id="EOK08841.1"/>
    </source>
</evidence>
<dbReference type="NCBIfam" id="TIGR01167">
    <property type="entry name" value="LPXTG_anchor"/>
    <property type="match status" value="1"/>
</dbReference>
<evidence type="ECO:0000256" key="2">
    <source>
        <dbReference type="ARBA" id="ARBA00022525"/>
    </source>
</evidence>
<evidence type="ECO:0000256" key="1">
    <source>
        <dbReference type="ARBA" id="ARBA00022512"/>
    </source>
</evidence>
<dbReference type="Pfam" id="PF00746">
    <property type="entry name" value="Gram_pos_anchor"/>
    <property type="match status" value="1"/>
</dbReference>
<comment type="caution">
    <text evidence="8">The sequence shown here is derived from an EMBL/GenBank/DDBJ whole genome shotgun (WGS) entry which is preliminary data.</text>
</comment>
<sequence>MKFNSLNKKIMSGFLIVFGAGLLSVEESFADELRGNSEEIVIGQRYNGYIKSGVVVKNENEYYLEIEPTFEPNTQEGVLSEPIEFEEEQVISIPSKDIDPNSLNELKNMTSNEYMDIEVTDGVINLNGIRESGIDFKIFHVSSDITNNVKIEIKLSKEYVADEIVSFEGGPLVSVLYHVKNVEMNLSYFDEIGVGVFPSDDTALKAELDITGFQKAVNSISPVDMDSFEVHMNNSGIKESYLNSLGYNKTQYEGYDFVGYKRYISVEVDGVKQYKEVPLDTPLNNSLVGNYIVGVYQKKVENEKQIHIRYVDEDGQEVSPNETLQGKLGDPYNTSAKEIPEWKLKDIPTNATGIFTEDMQEIVYVYEREKNDGLIKVNYVDEDGHEVSSNETLQGKLGDPYNTSAKEIPEWKLKDIPANATGIFTESMQEVVYVYEREESLVTKIDYTFSSYGDETIEAKTFQVNTNNLIYNNGVHTLTNKSLGKKLPQTGENEKNKYLSILGLVVISFSGIVLIKKFN</sequence>
<evidence type="ECO:0000256" key="4">
    <source>
        <dbReference type="ARBA" id="ARBA00022737"/>
    </source>
</evidence>
<dbReference type="HOGENOM" id="CLU_524531_0_0_9"/>
<dbReference type="Gene3D" id="3.10.20.320">
    <property type="entry name" value="Putative peptidoglycan bound protein (lpxtg motif)"/>
    <property type="match status" value="2"/>
</dbReference>
<evidence type="ECO:0000256" key="5">
    <source>
        <dbReference type="ARBA" id="ARBA00023088"/>
    </source>
</evidence>
<dbReference type="Pfam" id="PF06458">
    <property type="entry name" value="MucBP"/>
    <property type="match status" value="2"/>
</dbReference>
<evidence type="ECO:0000256" key="6">
    <source>
        <dbReference type="SAM" id="Phobius"/>
    </source>
</evidence>
<dbReference type="EMBL" id="ASDZ01000038">
    <property type="protein sequence ID" value="EOK08841.1"/>
    <property type="molecule type" value="Genomic_DNA"/>
</dbReference>
<organism evidence="8 9">
    <name type="scientific">Enterococcus faecalis ATCC 6055</name>
    <dbReference type="NCBI Taxonomy" id="1169311"/>
    <lineage>
        <taxon>Bacteria</taxon>
        <taxon>Bacillati</taxon>
        <taxon>Bacillota</taxon>
        <taxon>Bacilli</taxon>
        <taxon>Lactobacillales</taxon>
        <taxon>Enterococcaceae</taxon>
        <taxon>Enterococcus</taxon>
    </lineage>
</organism>
<keyword evidence="1" id="KW-0134">Cell wall</keyword>
<proteinExistence type="predicted"/>
<gene>
    <name evidence="8" type="ORF">WOU_03008</name>
</gene>
<dbReference type="PROSITE" id="PS50847">
    <property type="entry name" value="GRAM_POS_ANCHORING"/>
    <property type="match status" value="1"/>
</dbReference>
<dbReference type="RefSeq" id="WP_010829171.1">
    <property type="nucleotide sequence ID" value="NZ_KB944870.1"/>
</dbReference>
<dbReference type="AlphaFoldDB" id="R3K5T0"/>
<keyword evidence="6" id="KW-0472">Membrane</keyword>
<protein>
    <submittedName>
        <fullName evidence="8">LPXTG-domain-containing protein cell wall anchor domain</fullName>
    </submittedName>
</protein>
<keyword evidence="4" id="KW-0677">Repeat</keyword>
<evidence type="ECO:0000313" key="9">
    <source>
        <dbReference type="Proteomes" id="UP000013638"/>
    </source>
</evidence>
<keyword evidence="3" id="KW-0732">Signal</keyword>
<dbReference type="InterPro" id="IPR019931">
    <property type="entry name" value="LPXTG_anchor"/>
</dbReference>
<dbReference type="Proteomes" id="UP000013638">
    <property type="component" value="Unassembled WGS sequence"/>
</dbReference>
<keyword evidence="2" id="KW-0964">Secreted</keyword>
<name>R3K5T0_ENTFL</name>
<reference evidence="8 9" key="1">
    <citation type="submission" date="2013-02" db="EMBL/GenBank/DDBJ databases">
        <title>The Genome Sequence of Enterococcus faecalis ATCC_6055.</title>
        <authorList>
            <consortium name="The Broad Institute Genome Sequencing Platform"/>
            <consortium name="The Broad Institute Genome Sequencing Center for Infectious Disease"/>
            <person name="Earl A.M."/>
            <person name="Gilmore M.S."/>
            <person name="Lebreton F."/>
            <person name="Walker B."/>
            <person name="Young S.K."/>
            <person name="Zeng Q."/>
            <person name="Gargeya S."/>
            <person name="Fitzgerald M."/>
            <person name="Haas B."/>
            <person name="Abouelleil A."/>
            <person name="Alvarado L."/>
            <person name="Arachchi H.M."/>
            <person name="Berlin A.M."/>
            <person name="Chapman S.B."/>
            <person name="Dewar J."/>
            <person name="Goldberg J."/>
            <person name="Griggs A."/>
            <person name="Gujja S."/>
            <person name="Hansen M."/>
            <person name="Howarth C."/>
            <person name="Imamovic A."/>
            <person name="Larimer J."/>
            <person name="McCowan C."/>
            <person name="Murphy C."/>
            <person name="Neiman D."/>
            <person name="Pearson M."/>
            <person name="Priest M."/>
            <person name="Roberts A."/>
            <person name="Saif S."/>
            <person name="Shea T."/>
            <person name="Sisk P."/>
            <person name="Sykes S."/>
            <person name="Wortman J."/>
            <person name="Nusbaum C."/>
            <person name="Birren B."/>
        </authorList>
    </citation>
    <scope>NUCLEOTIDE SEQUENCE [LARGE SCALE GENOMIC DNA]</scope>
    <source>
        <strain evidence="8 9">ATCC 6055</strain>
    </source>
</reference>
<keyword evidence="5" id="KW-0572">Peptidoglycan-anchor</keyword>
<feature type="domain" description="Gram-positive cocci surface proteins LPxTG" evidence="7">
    <location>
        <begin position="487"/>
        <end position="519"/>
    </location>
</feature>
<keyword evidence="6" id="KW-0812">Transmembrane</keyword>
<evidence type="ECO:0000256" key="3">
    <source>
        <dbReference type="ARBA" id="ARBA00022729"/>
    </source>
</evidence>
<evidence type="ECO:0000259" key="7">
    <source>
        <dbReference type="PROSITE" id="PS50847"/>
    </source>
</evidence>